<dbReference type="EMBL" id="KZ451908">
    <property type="protein sequence ID" value="PKA63561.1"/>
    <property type="molecule type" value="Genomic_DNA"/>
</dbReference>
<dbReference type="InterPro" id="IPR009057">
    <property type="entry name" value="Homeodomain-like_sf"/>
</dbReference>
<evidence type="ECO:0000313" key="6">
    <source>
        <dbReference type="EMBL" id="PKA63561.1"/>
    </source>
</evidence>
<feature type="compositionally biased region" description="Polar residues" evidence="3">
    <location>
        <begin position="141"/>
        <end position="161"/>
    </location>
</feature>
<reference evidence="6 7" key="1">
    <citation type="journal article" date="2017" name="Nature">
        <title>The Apostasia genome and the evolution of orchids.</title>
        <authorList>
            <person name="Zhang G.Q."/>
            <person name="Liu K.W."/>
            <person name="Li Z."/>
            <person name="Lohaus R."/>
            <person name="Hsiao Y.Y."/>
            <person name="Niu S.C."/>
            <person name="Wang J.Y."/>
            <person name="Lin Y.C."/>
            <person name="Xu Q."/>
            <person name="Chen L.J."/>
            <person name="Yoshida K."/>
            <person name="Fujiwara S."/>
            <person name="Wang Z.W."/>
            <person name="Zhang Y.Q."/>
            <person name="Mitsuda N."/>
            <person name="Wang M."/>
            <person name="Liu G.H."/>
            <person name="Pecoraro L."/>
            <person name="Huang H.X."/>
            <person name="Xiao X.J."/>
            <person name="Lin M."/>
            <person name="Wu X.Y."/>
            <person name="Wu W.L."/>
            <person name="Chen Y.Y."/>
            <person name="Chang S.B."/>
            <person name="Sakamoto S."/>
            <person name="Ohme-Takagi M."/>
            <person name="Yagi M."/>
            <person name="Zeng S.J."/>
            <person name="Shen C.Y."/>
            <person name="Yeh C.M."/>
            <person name="Luo Y.B."/>
            <person name="Tsai W.C."/>
            <person name="Van de Peer Y."/>
            <person name="Liu Z.J."/>
        </authorList>
    </citation>
    <scope>NUCLEOTIDE SEQUENCE [LARGE SCALE GENOMIC DNA]</scope>
    <source>
        <strain evidence="7">cv. Shenzhen</strain>
        <tissue evidence="6">Stem</tissue>
    </source>
</reference>
<dbReference type="GO" id="GO:0005634">
    <property type="term" value="C:nucleus"/>
    <property type="evidence" value="ECO:0007669"/>
    <property type="project" value="TreeGrafter"/>
</dbReference>
<dbReference type="SUPFAM" id="SSF46689">
    <property type="entry name" value="Homeodomain-like"/>
    <property type="match status" value="1"/>
</dbReference>
<feature type="domain" description="HTH myb-type" evidence="5">
    <location>
        <begin position="15"/>
        <end position="66"/>
    </location>
</feature>
<evidence type="ECO:0000256" key="1">
    <source>
        <dbReference type="ARBA" id="ARBA00022737"/>
    </source>
</evidence>
<sequence>MASPEGRSRGEVEEVKGSWRPQEDEKLTNAVGIHGPRNWPLISRSVPGRSSRSCRLRWCNHLSPDMAHNPFTAEENETIVREHREHGNKWSVIARSLKGRSDNAIKNHWNSALRRKHRSRSAGDAAAGDRISGDRFDEGLSLSSQNPSMSEFCGSNRNSHPTAAPAPADQIRAMKRRTDSNDVGSQVGPLTLRLFPFVPDANPSPSAAVAEPAAPSPINAEYRSVIQETVRREVDSYLNELERRGMILMLPGPEGAQKAALMKIGMAMVDYWREENPSSESECNPKSVNQ</sequence>
<feature type="domain" description="Myb-like" evidence="4">
    <location>
        <begin position="63"/>
        <end position="113"/>
    </location>
</feature>
<organism evidence="6 7">
    <name type="scientific">Apostasia shenzhenica</name>
    <dbReference type="NCBI Taxonomy" id="1088818"/>
    <lineage>
        <taxon>Eukaryota</taxon>
        <taxon>Viridiplantae</taxon>
        <taxon>Streptophyta</taxon>
        <taxon>Embryophyta</taxon>
        <taxon>Tracheophyta</taxon>
        <taxon>Spermatophyta</taxon>
        <taxon>Magnoliopsida</taxon>
        <taxon>Liliopsida</taxon>
        <taxon>Asparagales</taxon>
        <taxon>Orchidaceae</taxon>
        <taxon>Apostasioideae</taxon>
        <taxon>Apostasia</taxon>
    </lineage>
</organism>
<dbReference type="InterPro" id="IPR050560">
    <property type="entry name" value="MYB_TF"/>
</dbReference>
<accession>A0A2I0B717</accession>
<evidence type="ECO:0000259" key="4">
    <source>
        <dbReference type="PROSITE" id="PS50090"/>
    </source>
</evidence>
<dbReference type="GO" id="GO:0000978">
    <property type="term" value="F:RNA polymerase II cis-regulatory region sequence-specific DNA binding"/>
    <property type="evidence" value="ECO:0007669"/>
    <property type="project" value="TreeGrafter"/>
</dbReference>
<dbReference type="Pfam" id="PF00249">
    <property type="entry name" value="Myb_DNA-binding"/>
    <property type="match status" value="2"/>
</dbReference>
<feature type="region of interest" description="Disordered" evidence="3">
    <location>
        <begin position="140"/>
        <end position="167"/>
    </location>
</feature>
<dbReference type="Gene3D" id="1.10.10.60">
    <property type="entry name" value="Homeodomain-like"/>
    <property type="match status" value="2"/>
</dbReference>
<evidence type="ECO:0000256" key="3">
    <source>
        <dbReference type="SAM" id="MobiDB-lite"/>
    </source>
</evidence>
<dbReference type="PROSITE" id="PS51294">
    <property type="entry name" value="HTH_MYB"/>
    <property type="match status" value="2"/>
</dbReference>
<proteinExistence type="predicted"/>
<evidence type="ECO:0000313" key="7">
    <source>
        <dbReference type="Proteomes" id="UP000236161"/>
    </source>
</evidence>
<evidence type="ECO:0000259" key="5">
    <source>
        <dbReference type="PROSITE" id="PS51294"/>
    </source>
</evidence>
<dbReference type="SMART" id="SM00717">
    <property type="entry name" value="SANT"/>
    <property type="match status" value="2"/>
</dbReference>
<name>A0A2I0B717_9ASPA</name>
<feature type="domain" description="Myb-like" evidence="4">
    <location>
        <begin position="11"/>
        <end position="62"/>
    </location>
</feature>
<protein>
    <submittedName>
        <fullName evidence="6">Transcription factor MYB44</fullName>
    </submittedName>
</protein>
<feature type="region of interest" description="Disordered" evidence="3">
    <location>
        <begin position="1"/>
        <end position="39"/>
    </location>
</feature>
<dbReference type="CDD" id="cd00167">
    <property type="entry name" value="SANT"/>
    <property type="match status" value="2"/>
</dbReference>
<dbReference type="PROSITE" id="PS50090">
    <property type="entry name" value="MYB_LIKE"/>
    <property type="match status" value="2"/>
</dbReference>
<keyword evidence="1" id="KW-0677">Repeat</keyword>
<keyword evidence="7" id="KW-1185">Reference proteome</keyword>
<feature type="domain" description="HTH myb-type" evidence="5">
    <location>
        <begin position="70"/>
        <end position="117"/>
    </location>
</feature>
<dbReference type="InterPro" id="IPR001005">
    <property type="entry name" value="SANT/Myb"/>
</dbReference>
<feature type="compositionally biased region" description="Basic and acidic residues" evidence="3">
    <location>
        <begin position="1"/>
        <end position="27"/>
    </location>
</feature>
<dbReference type="PANTHER" id="PTHR45614:SF249">
    <property type="entry name" value="OS03G0236300 PROTEIN"/>
    <property type="match status" value="1"/>
</dbReference>
<dbReference type="FunFam" id="1.10.10.60:FF:000010">
    <property type="entry name" value="Transcriptional activator Myb isoform A"/>
    <property type="match status" value="1"/>
</dbReference>
<dbReference type="Proteomes" id="UP000236161">
    <property type="component" value="Unassembled WGS sequence"/>
</dbReference>
<dbReference type="OrthoDB" id="2143914at2759"/>
<keyword evidence="2" id="KW-0238">DNA-binding</keyword>
<evidence type="ECO:0000256" key="2">
    <source>
        <dbReference type="ARBA" id="ARBA00023125"/>
    </source>
</evidence>
<dbReference type="GO" id="GO:0000981">
    <property type="term" value="F:DNA-binding transcription factor activity, RNA polymerase II-specific"/>
    <property type="evidence" value="ECO:0007669"/>
    <property type="project" value="TreeGrafter"/>
</dbReference>
<gene>
    <name evidence="6" type="primary">MYB44</name>
    <name evidence="6" type="ORF">AXF42_Ash005456</name>
</gene>
<dbReference type="PANTHER" id="PTHR45614">
    <property type="entry name" value="MYB PROTEIN-RELATED"/>
    <property type="match status" value="1"/>
</dbReference>
<dbReference type="InterPro" id="IPR017930">
    <property type="entry name" value="Myb_dom"/>
</dbReference>
<dbReference type="AlphaFoldDB" id="A0A2I0B717"/>